<protein>
    <recommendedName>
        <fullName evidence="1">DUF7769 domain-containing protein</fullName>
    </recommendedName>
</protein>
<dbReference type="EMBL" id="VJMI01019812">
    <property type="protein sequence ID" value="KAF0706344.1"/>
    <property type="molecule type" value="Genomic_DNA"/>
</dbReference>
<dbReference type="Gene3D" id="3.30.420.10">
    <property type="entry name" value="Ribonuclease H-like superfamily/Ribonuclease H"/>
    <property type="match status" value="1"/>
</dbReference>
<dbReference type="Pfam" id="PF24964">
    <property type="entry name" value="DUF7769"/>
    <property type="match status" value="1"/>
</dbReference>
<feature type="domain" description="DUF7769" evidence="1">
    <location>
        <begin position="28"/>
        <end position="82"/>
    </location>
</feature>
<dbReference type="Proteomes" id="UP000469452">
    <property type="component" value="Unassembled WGS sequence"/>
</dbReference>
<gene>
    <name evidence="2" type="ORF">AaE_014161</name>
</gene>
<organism evidence="2 3">
    <name type="scientific">Aphanomyces astaci</name>
    <name type="common">Crayfish plague agent</name>
    <dbReference type="NCBI Taxonomy" id="112090"/>
    <lineage>
        <taxon>Eukaryota</taxon>
        <taxon>Sar</taxon>
        <taxon>Stramenopiles</taxon>
        <taxon>Oomycota</taxon>
        <taxon>Saprolegniomycetes</taxon>
        <taxon>Saprolegniales</taxon>
        <taxon>Verrucalvaceae</taxon>
        <taxon>Aphanomyces</taxon>
    </lineage>
</organism>
<reference evidence="2 3" key="1">
    <citation type="submission" date="2019-06" db="EMBL/GenBank/DDBJ databases">
        <title>Genomics analysis of Aphanomyces spp. identifies a new class of oomycete effector associated with host adaptation.</title>
        <authorList>
            <person name="Gaulin E."/>
        </authorList>
    </citation>
    <scope>NUCLEOTIDE SEQUENCE [LARGE SCALE GENOMIC DNA]</scope>
    <source>
        <strain evidence="2 3">E</strain>
    </source>
</reference>
<name>A0A6A4Z4U1_APHAT</name>
<dbReference type="VEuPathDB" id="FungiDB:H257_01600"/>
<accession>A0A6A4Z4U1</accession>
<evidence type="ECO:0000259" key="1">
    <source>
        <dbReference type="Pfam" id="PF24964"/>
    </source>
</evidence>
<dbReference type="InterPro" id="IPR056671">
    <property type="entry name" value="DUF7769"/>
</dbReference>
<dbReference type="VEuPathDB" id="FungiDB:H257_05490"/>
<dbReference type="InterPro" id="IPR036397">
    <property type="entry name" value="RNaseH_sf"/>
</dbReference>
<dbReference type="PANTHER" id="PTHR47169">
    <property type="entry name" value="OS01G0541250 PROTEIN"/>
    <property type="match status" value="1"/>
</dbReference>
<evidence type="ECO:0000313" key="3">
    <source>
        <dbReference type="Proteomes" id="UP000469452"/>
    </source>
</evidence>
<sequence length="452" mass="50871">MTAAPPQPASIATIAPCLPGATRARENLTAQQRRAIYETLLEQSTDGGLPYGALHDLAVKFRCHWRTISRVWTRGRASLRNGNDVADVASRLQGNVGRKKTRTSEEIEQAIKTVPHFARQTLRSVAHQSNIPKSTIIRHIRETKRLKARSSYVKPLLTEDNLKTRLKFAMNFVRPSASGTHIFASMHQYVHVDEKWFYLTKVKRKFYVYDDEDIALRSVKSKQFITKVMFLAAVARPRYDSSKKKFFDGKVGVWPFVEVAPAKRTSKNRPKGTAVTVPISVNGDVYRDSIVDKVVPAIMGTFPVADLRRGVIIQQDNASPHRCVTTALLESRGVRDLGFFNSIQSLQYQKSTRTIEELIDAVKAAFYELPMDTLSKTFITLQNVMHKSIEMNGSNDYKLPHTNKDATISDLATFNVECSATTFESAIFQMNCRLGEESQLEALVNSPEEVQS</sequence>
<dbReference type="AlphaFoldDB" id="A0A6A4Z4U1"/>
<comment type="caution">
    <text evidence="2">The sequence shown here is derived from an EMBL/GenBank/DDBJ whole genome shotgun (WGS) entry which is preliminary data.</text>
</comment>
<proteinExistence type="predicted"/>
<evidence type="ECO:0000313" key="2">
    <source>
        <dbReference type="EMBL" id="KAF0706344.1"/>
    </source>
</evidence>
<dbReference type="GO" id="GO:0003676">
    <property type="term" value="F:nucleic acid binding"/>
    <property type="evidence" value="ECO:0007669"/>
    <property type="project" value="InterPro"/>
</dbReference>